<reference evidence="2 3" key="1">
    <citation type="submission" date="2019-09" db="EMBL/GenBank/DDBJ databases">
        <title>Screening of Novel Bioactive Compounds from Soil-Associated.</title>
        <authorList>
            <person name="Gong X."/>
        </authorList>
    </citation>
    <scope>NUCLEOTIDE SEQUENCE [LARGE SCALE GENOMIC DNA]</scope>
    <source>
        <strain evidence="2 3">Gxj-6</strain>
    </source>
</reference>
<protein>
    <submittedName>
        <fullName evidence="2">Uncharacterized protein</fullName>
    </submittedName>
</protein>
<evidence type="ECO:0000313" key="3">
    <source>
        <dbReference type="Proteomes" id="UP000327011"/>
    </source>
</evidence>
<comment type="caution">
    <text evidence="2">The sequence shown here is derived from an EMBL/GenBank/DDBJ whole genome shotgun (WGS) entry which is preliminary data.</text>
</comment>
<dbReference type="AlphaFoldDB" id="A0A5J5JXN8"/>
<dbReference type="EMBL" id="VYTZ01000013">
    <property type="protein sequence ID" value="KAA9375096.1"/>
    <property type="molecule type" value="Genomic_DNA"/>
</dbReference>
<organism evidence="2 3">
    <name type="scientific">Microbispora cellulosiformans</name>
    <dbReference type="NCBI Taxonomy" id="2614688"/>
    <lineage>
        <taxon>Bacteria</taxon>
        <taxon>Bacillati</taxon>
        <taxon>Actinomycetota</taxon>
        <taxon>Actinomycetes</taxon>
        <taxon>Streptosporangiales</taxon>
        <taxon>Streptosporangiaceae</taxon>
        <taxon>Microbispora</taxon>
    </lineage>
</organism>
<accession>A0A5J5JXN8</accession>
<keyword evidence="3" id="KW-1185">Reference proteome</keyword>
<name>A0A5J5JXN8_9ACTN</name>
<sequence>MAIIMRSEFDDIRAHIAAEPARPGDLLELAHALLDDLEQLRMREAILRSHYLGLLTAARATVAADAVGDLAPLTFLEHELARHGQLPDGEQAPRILADAAGAQAMLAHLDEPAPPRSRAPRGPRCGGVSRRLRS</sequence>
<gene>
    <name evidence="2" type="ORF">F5972_29560</name>
</gene>
<proteinExistence type="predicted"/>
<feature type="region of interest" description="Disordered" evidence="1">
    <location>
        <begin position="110"/>
        <end position="134"/>
    </location>
</feature>
<dbReference type="Proteomes" id="UP000327011">
    <property type="component" value="Unassembled WGS sequence"/>
</dbReference>
<evidence type="ECO:0000256" key="1">
    <source>
        <dbReference type="SAM" id="MobiDB-lite"/>
    </source>
</evidence>
<evidence type="ECO:0000313" key="2">
    <source>
        <dbReference type="EMBL" id="KAA9375096.1"/>
    </source>
</evidence>